<keyword evidence="1" id="KW-0560">Oxidoreductase</keyword>
<dbReference type="RefSeq" id="WP_104981731.1">
    <property type="nucleotide sequence ID" value="NZ_CP012673.1"/>
</dbReference>
<reference evidence="2 3" key="1">
    <citation type="submission" date="2015-09" db="EMBL/GenBank/DDBJ databases">
        <title>Sorangium comparison.</title>
        <authorList>
            <person name="Zaburannyi N."/>
            <person name="Bunk B."/>
            <person name="Overmann J."/>
            <person name="Mueller R."/>
        </authorList>
    </citation>
    <scope>NUCLEOTIDE SEQUENCE [LARGE SCALE GENOMIC DNA]</scope>
    <source>
        <strain evidence="2 3">So ce26</strain>
    </source>
</reference>
<dbReference type="Proteomes" id="UP000238348">
    <property type="component" value="Chromosome"/>
</dbReference>
<evidence type="ECO:0000313" key="2">
    <source>
        <dbReference type="EMBL" id="AUX42994.1"/>
    </source>
</evidence>
<dbReference type="InterPro" id="IPR016084">
    <property type="entry name" value="Haem_Oase-like_multi-hlx"/>
</dbReference>
<dbReference type="SUPFAM" id="SSF48613">
    <property type="entry name" value="Heme oxygenase-like"/>
    <property type="match status" value="1"/>
</dbReference>
<gene>
    <name evidence="2" type="ORF">SOCE26_044340</name>
</gene>
<evidence type="ECO:0000256" key="1">
    <source>
        <dbReference type="ARBA" id="ARBA00023002"/>
    </source>
</evidence>
<proteinExistence type="predicted"/>
<dbReference type="PANTHER" id="PTHR40279">
    <property type="entry name" value="PQQC-LIKE PROTEIN"/>
    <property type="match status" value="1"/>
</dbReference>
<dbReference type="Gene3D" id="1.20.910.10">
    <property type="entry name" value="Heme oxygenase-like"/>
    <property type="match status" value="1"/>
</dbReference>
<name>A0A2L0EUL9_SORCE</name>
<organism evidence="2 3">
    <name type="scientific">Sorangium cellulosum</name>
    <name type="common">Polyangium cellulosum</name>
    <dbReference type="NCBI Taxonomy" id="56"/>
    <lineage>
        <taxon>Bacteria</taxon>
        <taxon>Pseudomonadati</taxon>
        <taxon>Myxococcota</taxon>
        <taxon>Polyangia</taxon>
        <taxon>Polyangiales</taxon>
        <taxon>Polyangiaceae</taxon>
        <taxon>Sorangium</taxon>
    </lineage>
</organism>
<dbReference type="AlphaFoldDB" id="A0A2L0EUL9"/>
<evidence type="ECO:0000313" key="3">
    <source>
        <dbReference type="Proteomes" id="UP000238348"/>
    </source>
</evidence>
<dbReference type="InterPro" id="IPR039068">
    <property type="entry name" value="PqqC-like"/>
</dbReference>
<dbReference type="PANTHER" id="PTHR40279:SF3">
    <property type="entry name" value="4-AMINOBENZOATE SYNTHASE"/>
    <property type="match status" value="1"/>
</dbReference>
<protein>
    <recommendedName>
        <fullName evidence="4">Iron-containing redox enzyme family protein</fullName>
    </recommendedName>
</protein>
<evidence type="ECO:0008006" key="4">
    <source>
        <dbReference type="Google" id="ProtNLM"/>
    </source>
</evidence>
<accession>A0A2L0EUL9</accession>
<sequence>MTSRLQERLLAIMDRKNHWAWAHLRGPGLTRDQLAVHFRHEYRVYVRDFPVLLARVLGQSPPAAVRSALAENLYEEQTGKLSLGVAHPELFLEMMDGLGIPRVAIEDESLPLEPEAHTYRALLDRASASPPWVVGAAVLTIFVEGSVHERAELLGQRALPPIEEALRVHPMVRHYGCPPERMRLARAHRAVEGGHRRDAWEMVLGHVPDEGPLADAVASAVAAAHAAWMEYRDAVARAMGLRPAERTGAP</sequence>
<dbReference type="GO" id="GO:0016491">
    <property type="term" value="F:oxidoreductase activity"/>
    <property type="evidence" value="ECO:0007669"/>
    <property type="project" value="UniProtKB-KW"/>
</dbReference>
<dbReference type="Pfam" id="PF14518">
    <property type="entry name" value="Haem_oxygenas_2"/>
    <property type="match status" value="1"/>
</dbReference>
<dbReference type="EMBL" id="CP012673">
    <property type="protein sequence ID" value="AUX42994.1"/>
    <property type="molecule type" value="Genomic_DNA"/>
</dbReference>
<dbReference type="OrthoDB" id="9781226at2"/>